<evidence type="ECO:0000256" key="1">
    <source>
        <dbReference type="SAM" id="SignalP"/>
    </source>
</evidence>
<feature type="domain" description="Putative auto-transporter adhesin head GIN" evidence="2">
    <location>
        <begin position="34"/>
        <end position="235"/>
    </location>
</feature>
<accession>A0A1D1VRY5</accession>
<keyword evidence="4" id="KW-1185">Reference proteome</keyword>
<feature type="chain" id="PRO_5008898768" description="Putative auto-transporter adhesin head GIN domain-containing protein" evidence="1">
    <location>
        <begin position="25"/>
        <end position="250"/>
    </location>
</feature>
<dbReference type="InterPro" id="IPR021255">
    <property type="entry name" value="DUF2807"/>
</dbReference>
<keyword evidence="1" id="KW-0732">Signal</keyword>
<gene>
    <name evidence="3" type="primary">RvY_14593-1</name>
    <name evidence="3" type="synonym">RvY_14593.1</name>
    <name evidence="3" type="ORF">RvY_14593</name>
</gene>
<dbReference type="EMBL" id="BDGG01000010">
    <property type="protein sequence ID" value="GAV04290.1"/>
    <property type="molecule type" value="Genomic_DNA"/>
</dbReference>
<dbReference type="Gene3D" id="2.160.20.120">
    <property type="match status" value="1"/>
</dbReference>
<evidence type="ECO:0000259" key="2">
    <source>
        <dbReference type="Pfam" id="PF10988"/>
    </source>
</evidence>
<dbReference type="OrthoDB" id="10064984at2759"/>
<organism evidence="3 4">
    <name type="scientific">Ramazzottius varieornatus</name>
    <name type="common">Water bear</name>
    <name type="synonym">Tardigrade</name>
    <dbReference type="NCBI Taxonomy" id="947166"/>
    <lineage>
        <taxon>Eukaryota</taxon>
        <taxon>Metazoa</taxon>
        <taxon>Ecdysozoa</taxon>
        <taxon>Tardigrada</taxon>
        <taxon>Eutardigrada</taxon>
        <taxon>Parachela</taxon>
        <taxon>Hypsibioidea</taxon>
        <taxon>Ramazzottiidae</taxon>
        <taxon>Ramazzottius</taxon>
    </lineage>
</organism>
<dbReference type="Proteomes" id="UP000186922">
    <property type="component" value="Unassembled WGS sequence"/>
</dbReference>
<dbReference type="AlphaFoldDB" id="A0A1D1VRY5"/>
<comment type="caution">
    <text evidence="3">The sequence shown here is derived from an EMBL/GenBank/DDBJ whole genome shotgun (WGS) entry which is preliminary data.</text>
</comment>
<name>A0A1D1VRY5_RAMVA</name>
<reference evidence="3 4" key="1">
    <citation type="journal article" date="2016" name="Nat. Commun.">
        <title>Extremotolerant tardigrade genome and improved radiotolerance of human cultured cells by tardigrade-unique protein.</title>
        <authorList>
            <person name="Hashimoto T."/>
            <person name="Horikawa D.D."/>
            <person name="Saito Y."/>
            <person name="Kuwahara H."/>
            <person name="Kozuka-Hata H."/>
            <person name="Shin-I T."/>
            <person name="Minakuchi Y."/>
            <person name="Ohishi K."/>
            <person name="Motoyama A."/>
            <person name="Aizu T."/>
            <person name="Enomoto A."/>
            <person name="Kondo K."/>
            <person name="Tanaka S."/>
            <person name="Hara Y."/>
            <person name="Koshikawa S."/>
            <person name="Sagara H."/>
            <person name="Miura T."/>
            <person name="Yokobori S."/>
            <person name="Miyagawa K."/>
            <person name="Suzuki Y."/>
            <person name="Kubo T."/>
            <person name="Oyama M."/>
            <person name="Kohara Y."/>
            <person name="Fujiyama A."/>
            <person name="Arakawa K."/>
            <person name="Katayama T."/>
            <person name="Toyoda A."/>
            <person name="Kunieda T."/>
        </authorList>
    </citation>
    <scope>NUCLEOTIDE SEQUENCE [LARGE SCALE GENOMIC DNA]</scope>
    <source>
        <strain evidence="3 4">YOKOZUNA-1</strain>
    </source>
</reference>
<protein>
    <recommendedName>
        <fullName evidence="2">Putative auto-transporter adhesin head GIN domain-containing protein</fullName>
    </recommendedName>
</protein>
<sequence length="250" mass="26129">MVSFATLICIAGIFFICNIGVVVPQATETRNVSDFTGIAVAGPFSVTLTTGTTESLKLLGNKDVINNIETPVENGTLKIRFIDWNVRFTGIFQVQITVKSIITLIADGSSQVNIQSPLNPQSLRVVVGGSAQVTSKNINTEFLNAVVSGSAGFISDINSKNLNAVISDSGVLTLSGTVTNANVVVSGSGVFHGRDLNAGTVSTVVSGSGRSEVRSDDIVKAQVIELGVVRYSGKAKVEAEKHDQGSVEKA</sequence>
<evidence type="ECO:0000313" key="3">
    <source>
        <dbReference type="EMBL" id="GAV04290.1"/>
    </source>
</evidence>
<evidence type="ECO:0000313" key="4">
    <source>
        <dbReference type="Proteomes" id="UP000186922"/>
    </source>
</evidence>
<feature type="signal peptide" evidence="1">
    <location>
        <begin position="1"/>
        <end position="24"/>
    </location>
</feature>
<proteinExistence type="predicted"/>
<dbReference type="Pfam" id="PF10988">
    <property type="entry name" value="DUF2807"/>
    <property type="match status" value="1"/>
</dbReference>